<dbReference type="EMBL" id="FLYE01000001">
    <property type="protein sequence ID" value="SCA54894.1"/>
    <property type="molecule type" value="Genomic_DNA"/>
</dbReference>
<proteinExistence type="inferred from homology"/>
<evidence type="ECO:0000256" key="7">
    <source>
        <dbReference type="ARBA" id="ARBA00056181"/>
    </source>
</evidence>
<dbReference type="PANTHER" id="PTHR42930:SF3">
    <property type="entry name" value="PHOSPHATE-SPECIFIC TRANSPORT SYSTEM ACCESSORY PROTEIN PHOU"/>
    <property type="match status" value="1"/>
</dbReference>
<dbReference type="Gene3D" id="1.20.58.220">
    <property type="entry name" value="Phosphate transport system protein phou homolog 2, domain 2"/>
    <property type="match status" value="2"/>
</dbReference>
<gene>
    <name evidence="11" type="primary">phoU</name>
    <name evidence="11" type="ORF">MTBPR1_10141</name>
</gene>
<keyword evidence="12" id="KW-1185">Reference proteome</keyword>
<evidence type="ECO:0000256" key="6">
    <source>
        <dbReference type="ARBA" id="ARBA00022592"/>
    </source>
</evidence>
<dbReference type="AlphaFoldDB" id="A0A1C3RCD8"/>
<evidence type="ECO:0000313" key="11">
    <source>
        <dbReference type="EMBL" id="SCA54894.1"/>
    </source>
</evidence>
<evidence type="ECO:0000313" key="12">
    <source>
        <dbReference type="Proteomes" id="UP000231658"/>
    </source>
</evidence>
<feature type="compositionally biased region" description="Basic and acidic residues" evidence="9">
    <location>
        <begin position="218"/>
        <end position="228"/>
    </location>
</feature>
<dbReference type="RefSeq" id="WP_069185629.1">
    <property type="nucleotide sequence ID" value="NZ_FLYE01000001.1"/>
</dbReference>
<dbReference type="STRING" id="1867952.MTBPR1_10141"/>
<keyword evidence="4 8" id="KW-0813">Transport</keyword>
<dbReference type="PIRSF" id="PIRSF003107">
    <property type="entry name" value="PhoU"/>
    <property type="match status" value="1"/>
</dbReference>
<evidence type="ECO:0000256" key="5">
    <source>
        <dbReference type="ARBA" id="ARBA00022490"/>
    </source>
</evidence>
<dbReference type="NCBIfam" id="TIGR02135">
    <property type="entry name" value="phoU_full"/>
    <property type="match status" value="1"/>
</dbReference>
<dbReference type="GO" id="GO:0005737">
    <property type="term" value="C:cytoplasm"/>
    <property type="evidence" value="ECO:0007669"/>
    <property type="project" value="UniProtKB-SubCell"/>
</dbReference>
<evidence type="ECO:0000256" key="2">
    <source>
        <dbReference type="ARBA" id="ARBA00008107"/>
    </source>
</evidence>
<dbReference type="SUPFAM" id="SSF109755">
    <property type="entry name" value="PhoU-like"/>
    <property type="match status" value="1"/>
</dbReference>
<dbReference type="PANTHER" id="PTHR42930">
    <property type="entry name" value="PHOSPHATE-SPECIFIC TRANSPORT SYSTEM ACCESSORY PROTEIN PHOU"/>
    <property type="match status" value="1"/>
</dbReference>
<feature type="region of interest" description="Disordered" evidence="9">
    <location>
        <begin position="217"/>
        <end position="237"/>
    </location>
</feature>
<organism evidence="11 12">
    <name type="scientific">Candidatus Terasakiella magnetica</name>
    <dbReference type="NCBI Taxonomy" id="1867952"/>
    <lineage>
        <taxon>Bacteria</taxon>
        <taxon>Pseudomonadati</taxon>
        <taxon>Pseudomonadota</taxon>
        <taxon>Alphaproteobacteria</taxon>
        <taxon>Rhodospirillales</taxon>
        <taxon>Terasakiellaceae</taxon>
        <taxon>Terasakiella</taxon>
    </lineage>
</organism>
<dbReference type="GO" id="GO:0006817">
    <property type="term" value="P:phosphate ion transport"/>
    <property type="evidence" value="ECO:0007669"/>
    <property type="project" value="UniProtKB-KW"/>
</dbReference>
<sequence length="237" mass="26453">MNTTDHTVKSYDNELTHLDNAIARMGGLSEALLGRASEALVKRDTTLAGNVIHDDLKIDELEMEINTEVTRILALRQPMADDLRMVISALKTSSDLERIGDLSKNIAKRTITLSSAAPIGAVHTIARMASLVQSMVHNVLDAYLERDERKALDIRAQDEVVDQLHTSLFRELLTYMMEDPRNITPCTHLLFIAKNVERAGDHATNIAENVHFLVTGVHPEDDRPKDDETSFTGLEEE</sequence>
<evidence type="ECO:0000256" key="3">
    <source>
        <dbReference type="ARBA" id="ARBA00011738"/>
    </source>
</evidence>
<feature type="domain" description="PhoU" evidence="10">
    <location>
        <begin position="22"/>
        <end position="110"/>
    </location>
</feature>
<keyword evidence="6 8" id="KW-0592">Phosphate transport</keyword>
<evidence type="ECO:0000256" key="9">
    <source>
        <dbReference type="SAM" id="MobiDB-lite"/>
    </source>
</evidence>
<dbReference type="InterPro" id="IPR026022">
    <property type="entry name" value="PhoU_dom"/>
</dbReference>
<dbReference type="GO" id="GO:0045936">
    <property type="term" value="P:negative regulation of phosphate metabolic process"/>
    <property type="evidence" value="ECO:0007669"/>
    <property type="project" value="InterPro"/>
</dbReference>
<evidence type="ECO:0000256" key="8">
    <source>
        <dbReference type="PIRNR" id="PIRNR003107"/>
    </source>
</evidence>
<accession>A0A1C3RCD8</accession>
<comment type="subunit">
    <text evidence="3 8">Homodimer.</text>
</comment>
<protein>
    <recommendedName>
        <fullName evidence="8">Phosphate-specific transport system accessory protein PhoU</fullName>
    </recommendedName>
</protein>
<dbReference type="OrthoDB" id="9814256at2"/>
<evidence type="ECO:0000256" key="4">
    <source>
        <dbReference type="ARBA" id="ARBA00022448"/>
    </source>
</evidence>
<keyword evidence="5 8" id="KW-0963">Cytoplasm</keyword>
<dbReference type="Pfam" id="PF01895">
    <property type="entry name" value="PhoU"/>
    <property type="match status" value="2"/>
</dbReference>
<reference evidence="11 12" key="1">
    <citation type="submission" date="2016-07" db="EMBL/GenBank/DDBJ databases">
        <authorList>
            <person name="Lefevre C.T."/>
        </authorList>
    </citation>
    <scope>NUCLEOTIDE SEQUENCE [LARGE SCALE GENOMIC DNA]</scope>
    <source>
        <strain evidence="11">PR1</strain>
    </source>
</reference>
<dbReference type="FunFam" id="1.20.58.220:FF:000004">
    <property type="entry name" value="Phosphate-specific transport system accessory protein PhoU"/>
    <property type="match status" value="1"/>
</dbReference>
<dbReference type="InterPro" id="IPR038078">
    <property type="entry name" value="PhoU-like_sf"/>
</dbReference>
<dbReference type="InterPro" id="IPR028366">
    <property type="entry name" value="PhoU"/>
</dbReference>
<comment type="function">
    <text evidence="7 8">Plays a role in the regulation of phosphate uptake.</text>
</comment>
<comment type="subcellular location">
    <subcellularLocation>
        <location evidence="1 8">Cytoplasm</location>
    </subcellularLocation>
</comment>
<comment type="similarity">
    <text evidence="2 8">Belongs to the PhoU family.</text>
</comment>
<evidence type="ECO:0000259" key="10">
    <source>
        <dbReference type="Pfam" id="PF01895"/>
    </source>
</evidence>
<dbReference type="Proteomes" id="UP000231658">
    <property type="component" value="Unassembled WGS sequence"/>
</dbReference>
<dbReference type="GO" id="GO:0030643">
    <property type="term" value="P:intracellular phosphate ion homeostasis"/>
    <property type="evidence" value="ECO:0007669"/>
    <property type="project" value="InterPro"/>
</dbReference>
<evidence type="ECO:0000256" key="1">
    <source>
        <dbReference type="ARBA" id="ARBA00004496"/>
    </source>
</evidence>
<name>A0A1C3RCD8_9PROT</name>
<feature type="domain" description="PhoU" evidence="10">
    <location>
        <begin position="125"/>
        <end position="210"/>
    </location>
</feature>